<dbReference type="InterPro" id="IPR001330">
    <property type="entry name" value="Prenyltrans"/>
</dbReference>
<dbReference type="EC" id="2.5.1.58" evidence="2 14"/>
<evidence type="ECO:0000259" key="16">
    <source>
        <dbReference type="Pfam" id="PF00432"/>
    </source>
</evidence>
<dbReference type="GO" id="GO:0097354">
    <property type="term" value="P:prenylation"/>
    <property type="evidence" value="ECO:0007669"/>
    <property type="project" value="UniProtKB-UniRule"/>
</dbReference>
<dbReference type="OrthoDB" id="10261146at2759"/>
<comment type="subunit">
    <text evidence="13">Heterodimer of FNTA and FNTB.</text>
</comment>
<evidence type="ECO:0000256" key="15">
    <source>
        <dbReference type="SAM" id="MobiDB-lite"/>
    </source>
</evidence>
<feature type="compositionally biased region" description="Acidic residues" evidence="15">
    <location>
        <begin position="66"/>
        <end position="76"/>
    </location>
</feature>
<dbReference type="SUPFAM" id="SSF48239">
    <property type="entry name" value="Terpenoid cyclases/Protein prenyltransferases"/>
    <property type="match status" value="1"/>
</dbReference>
<evidence type="ECO:0000256" key="4">
    <source>
        <dbReference type="ARBA" id="ARBA00022553"/>
    </source>
</evidence>
<evidence type="ECO:0000313" key="18">
    <source>
        <dbReference type="Proteomes" id="UP000597762"/>
    </source>
</evidence>
<comment type="cofactor">
    <cofactor evidence="14">
        <name>Zn(2+)</name>
        <dbReference type="ChEBI" id="CHEBI:29105"/>
    </cofactor>
    <text evidence="14">Binds 1 zinc ion per subunit.</text>
</comment>
<evidence type="ECO:0000313" key="17">
    <source>
        <dbReference type="EMBL" id="CAE1292736.1"/>
    </source>
</evidence>
<dbReference type="PANTHER" id="PTHR11774">
    <property type="entry name" value="GERANYLGERANYL TRANSFERASE TYPE BETA SUBUNIT"/>
    <property type="match status" value="1"/>
</dbReference>
<feature type="region of interest" description="Disordered" evidence="15">
    <location>
        <begin position="62"/>
        <end position="82"/>
    </location>
</feature>
<evidence type="ECO:0000256" key="12">
    <source>
        <dbReference type="ARBA" id="ARBA00055850"/>
    </source>
</evidence>
<evidence type="ECO:0000256" key="7">
    <source>
        <dbReference type="ARBA" id="ARBA00022723"/>
    </source>
</evidence>
<comment type="function">
    <text evidence="12">Essential subunit of the farnesyltransferase complex. Catalyzes the transfer of a farnesyl moiety from farnesyl diphosphate to a cysteine at the fourth position from the C-terminus of several proteins having the C-terminal sequence Cys-aliphatic-aliphatic-X.</text>
</comment>
<dbReference type="Proteomes" id="UP000597762">
    <property type="component" value="Unassembled WGS sequence"/>
</dbReference>
<evidence type="ECO:0000256" key="10">
    <source>
        <dbReference type="ARBA" id="ARBA00023098"/>
    </source>
</evidence>
<evidence type="ECO:0000256" key="6">
    <source>
        <dbReference type="ARBA" id="ARBA00022679"/>
    </source>
</evidence>
<evidence type="ECO:0000256" key="1">
    <source>
        <dbReference type="ARBA" id="ARBA00010497"/>
    </source>
</evidence>
<dbReference type="InterPro" id="IPR008930">
    <property type="entry name" value="Terpenoid_cyclase/PrenylTrfase"/>
</dbReference>
<keyword evidence="5 14" id="KW-0637">Prenyltransferase</keyword>
<comment type="subunit">
    <text evidence="14">Heterodimer of an alpha and a beta subunit.</text>
</comment>
<dbReference type="EMBL" id="CAHIKZ030002826">
    <property type="protein sequence ID" value="CAE1292736.1"/>
    <property type="molecule type" value="Genomic_DNA"/>
</dbReference>
<dbReference type="GO" id="GO:0008270">
    <property type="term" value="F:zinc ion binding"/>
    <property type="evidence" value="ECO:0007669"/>
    <property type="project" value="UniProtKB-UniRule"/>
</dbReference>
<comment type="catalytic activity">
    <reaction evidence="11">
        <text>L-cysteinyl-[protein] + (2E,6E)-farnesyl diphosphate = S-(2E,6E)-farnesyl-L-cysteinyl-[protein] + diphosphate</text>
        <dbReference type="Rhea" id="RHEA:13345"/>
        <dbReference type="Rhea" id="RHEA-COMP:10131"/>
        <dbReference type="Rhea" id="RHEA-COMP:11535"/>
        <dbReference type="ChEBI" id="CHEBI:29950"/>
        <dbReference type="ChEBI" id="CHEBI:33019"/>
        <dbReference type="ChEBI" id="CHEBI:86019"/>
        <dbReference type="ChEBI" id="CHEBI:175763"/>
        <dbReference type="EC" id="2.5.1.58"/>
    </reaction>
</comment>
<keyword evidence="6 14" id="KW-0808">Transferase</keyword>
<proteinExistence type="inferred from homology"/>
<dbReference type="InterPro" id="IPR026872">
    <property type="entry name" value="FTB"/>
</dbReference>
<reference evidence="17" key="1">
    <citation type="submission" date="2021-01" db="EMBL/GenBank/DDBJ databases">
        <authorList>
            <person name="Li R."/>
            <person name="Bekaert M."/>
        </authorList>
    </citation>
    <scope>NUCLEOTIDE SEQUENCE</scope>
    <source>
        <strain evidence="17">Farmed</strain>
    </source>
</reference>
<dbReference type="FunFam" id="1.50.10.20:FF:000007">
    <property type="entry name" value="Protein farnesyltransferase subunit beta"/>
    <property type="match status" value="1"/>
</dbReference>
<evidence type="ECO:0000256" key="3">
    <source>
        <dbReference type="ARBA" id="ARBA00015798"/>
    </source>
</evidence>
<dbReference type="InterPro" id="IPR045089">
    <property type="entry name" value="PGGT1B-like"/>
</dbReference>
<keyword evidence="8" id="KW-0677">Repeat</keyword>
<gene>
    <name evidence="17" type="ORF">SPHA_49434</name>
</gene>
<keyword evidence="10" id="KW-0443">Lipid metabolism</keyword>
<comment type="function">
    <text evidence="14">Catalyzes the transfer of a farnesyl moiety from farnesyl diphosphate to a cysteine at the fourth position from the C-terminus of several proteins. The beta subunit is responsible for peptide-binding.</text>
</comment>
<dbReference type="Pfam" id="PF00432">
    <property type="entry name" value="Prenyltrans"/>
    <property type="match status" value="1"/>
</dbReference>
<keyword evidence="4" id="KW-0597">Phosphoprotein</keyword>
<comment type="caution">
    <text evidence="17">The sequence shown here is derived from an EMBL/GenBank/DDBJ whole genome shotgun (WGS) entry which is preliminary data.</text>
</comment>
<evidence type="ECO:0000256" key="11">
    <source>
        <dbReference type="ARBA" id="ARBA00050225"/>
    </source>
</evidence>
<accession>A0A812DCN8</accession>
<keyword evidence="9 14" id="KW-0862">Zinc</keyword>
<keyword evidence="7 14" id="KW-0479">Metal-binding</keyword>
<feature type="domain" description="Prenyltransferase alpha-alpha toroid" evidence="16">
    <location>
        <begin position="85"/>
        <end position="416"/>
    </location>
</feature>
<protein>
    <recommendedName>
        <fullName evidence="3 14">Protein farnesyltransferase subunit beta</fullName>
        <shortName evidence="14">FTase-beta</shortName>
        <ecNumber evidence="2 14">2.5.1.58</ecNumber>
    </recommendedName>
</protein>
<dbReference type="Gene3D" id="1.50.10.20">
    <property type="match status" value="1"/>
</dbReference>
<dbReference type="PANTHER" id="PTHR11774:SF6">
    <property type="entry name" value="PROTEIN FARNESYLTRANSFERASE SUBUNIT BETA"/>
    <property type="match status" value="1"/>
</dbReference>
<dbReference type="GO" id="GO:0005965">
    <property type="term" value="C:protein farnesyltransferase complex"/>
    <property type="evidence" value="ECO:0007669"/>
    <property type="project" value="UniProtKB-UniRule"/>
</dbReference>
<dbReference type="GO" id="GO:0006629">
    <property type="term" value="P:lipid metabolic process"/>
    <property type="evidence" value="ECO:0007669"/>
    <property type="project" value="UniProtKB-KW"/>
</dbReference>
<comment type="similarity">
    <text evidence="1 14">Belongs to the protein prenyltransferase subunit beta family.</text>
</comment>
<evidence type="ECO:0000256" key="2">
    <source>
        <dbReference type="ARBA" id="ARBA00012702"/>
    </source>
</evidence>
<organism evidence="17 18">
    <name type="scientific">Acanthosepion pharaonis</name>
    <name type="common">Pharaoh cuttlefish</name>
    <name type="synonym">Sepia pharaonis</name>
    <dbReference type="NCBI Taxonomy" id="158019"/>
    <lineage>
        <taxon>Eukaryota</taxon>
        <taxon>Metazoa</taxon>
        <taxon>Spiralia</taxon>
        <taxon>Lophotrochozoa</taxon>
        <taxon>Mollusca</taxon>
        <taxon>Cephalopoda</taxon>
        <taxon>Coleoidea</taxon>
        <taxon>Decapodiformes</taxon>
        <taxon>Sepiida</taxon>
        <taxon>Sepiina</taxon>
        <taxon>Sepiidae</taxon>
        <taxon>Acanthosepion</taxon>
    </lineage>
</organism>
<evidence type="ECO:0000256" key="9">
    <source>
        <dbReference type="ARBA" id="ARBA00022833"/>
    </source>
</evidence>
<evidence type="ECO:0000256" key="13">
    <source>
        <dbReference type="ARBA" id="ARBA00064192"/>
    </source>
</evidence>
<evidence type="ECO:0000256" key="5">
    <source>
        <dbReference type="ARBA" id="ARBA00022602"/>
    </source>
</evidence>
<dbReference type="CDD" id="cd02893">
    <property type="entry name" value="FTase"/>
    <property type="match status" value="1"/>
</dbReference>
<name>A0A812DCN8_ACAPH</name>
<keyword evidence="18" id="KW-1185">Reference proteome</keyword>
<evidence type="ECO:0000256" key="14">
    <source>
        <dbReference type="RuleBase" id="RU365056"/>
    </source>
</evidence>
<sequence>MAASTIKRLRPRYAEQPEQELLEKSRFNNDKVCTDTSLEQETVEKKIQEMFELARLKYHSEYELSPSEDEDSDSNLDTERRHPRLEREHHIAFLKSGLKELSSSYQCLDASRTWLCYWILHSLDLLDVLPLPEETVRHIADFLKRCQHPDGGFGGGPGQEPHLASTYAAVNALCILGDEYTYSVLNRQGLLDFFYKMKQPDGSFQLHAGGEIDVRGIYLVTSCVALCNLISGQSVLFENTPEWVVSCQTYEGGFAGRPGLEAHGGYSFCGLASLCLLRKVSLCDTKLLLRWIVNRQMKFEGGFQGRTGKLVDGCYSFWQAGAIPLLQSSLALDEKDSKVSTDLWLFHVGALQEYVLTSCQHPRGGLRDKPSKPRDYYHTCYCLSGLSVAQHNGSKNVHILGGLDNELKVTHPVFNICGDTVYKALNYFKTLPVPDTNN</sequence>
<dbReference type="AlphaFoldDB" id="A0A812DCN8"/>
<evidence type="ECO:0000256" key="8">
    <source>
        <dbReference type="ARBA" id="ARBA00022737"/>
    </source>
</evidence>
<dbReference type="GO" id="GO:0004660">
    <property type="term" value="F:protein farnesyltransferase activity"/>
    <property type="evidence" value="ECO:0007669"/>
    <property type="project" value="UniProtKB-UniRule"/>
</dbReference>